<dbReference type="InterPro" id="IPR003593">
    <property type="entry name" value="AAA+_ATPase"/>
</dbReference>
<dbReference type="PROSITE" id="PS00211">
    <property type="entry name" value="ABC_TRANSPORTER_1"/>
    <property type="match status" value="1"/>
</dbReference>
<evidence type="ECO:0000256" key="5">
    <source>
        <dbReference type="ARBA" id="ARBA00022741"/>
    </source>
</evidence>
<evidence type="ECO:0000256" key="9">
    <source>
        <dbReference type="SAM" id="MobiDB-lite"/>
    </source>
</evidence>
<comment type="subcellular location">
    <subcellularLocation>
        <location evidence="1">Membrane</location>
        <topology evidence="1">Multi-pass membrane protein</topology>
    </subcellularLocation>
</comment>
<name>A0A1Y1HV88_KLENI</name>
<gene>
    <name evidence="12" type="ORF">KFL_000880270</name>
</gene>
<dbReference type="Pfam" id="PF19055">
    <property type="entry name" value="ABC2_membrane_7"/>
    <property type="match status" value="2"/>
</dbReference>
<evidence type="ECO:0000256" key="6">
    <source>
        <dbReference type="ARBA" id="ARBA00022840"/>
    </source>
</evidence>
<dbReference type="GO" id="GO:0042626">
    <property type="term" value="F:ATPase-coupled transmembrane transporter activity"/>
    <property type="evidence" value="ECO:0000318"/>
    <property type="project" value="GO_Central"/>
</dbReference>
<feature type="transmembrane region" description="Helical" evidence="10">
    <location>
        <begin position="1024"/>
        <end position="1045"/>
    </location>
</feature>
<evidence type="ECO:0000313" key="13">
    <source>
        <dbReference type="Proteomes" id="UP000054558"/>
    </source>
</evidence>
<dbReference type="GO" id="GO:0055085">
    <property type="term" value="P:transmembrane transport"/>
    <property type="evidence" value="ECO:0000318"/>
    <property type="project" value="GO_Central"/>
</dbReference>
<feature type="compositionally biased region" description="Polar residues" evidence="9">
    <location>
        <begin position="317"/>
        <end position="328"/>
    </location>
</feature>
<feature type="region of interest" description="Disordered" evidence="9">
    <location>
        <begin position="298"/>
        <end position="333"/>
    </location>
</feature>
<dbReference type="STRING" id="105231.A0A1Y1HV88"/>
<dbReference type="CDD" id="cd03213">
    <property type="entry name" value="ABCG_EPDR"/>
    <property type="match status" value="1"/>
</dbReference>
<dbReference type="FunFam" id="3.40.50.300:FF:000367">
    <property type="entry name" value="ABC transporter G family member 24"/>
    <property type="match status" value="1"/>
</dbReference>
<dbReference type="PANTHER" id="PTHR48041:SF91">
    <property type="entry name" value="ABC TRANSPORTER G FAMILY MEMBER 28"/>
    <property type="match status" value="1"/>
</dbReference>
<keyword evidence="5" id="KW-0547">Nucleotide-binding</keyword>
<dbReference type="Pfam" id="PF00005">
    <property type="entry name" value="ABC_tran"/>
    <property type="match status" value="1"/>
</dbReference>
<comment type="similarity">
    <text evidence="2">Belongs to the ABC transporter superfamily. ABCG family. Eye pigment precursor importer (TC 3.A.1.204) subfamily.</text>
</comment>
<keyword evidence="4 10" id="KW-0812">Transmembrane</keyword>
<reference evidence="12 13" key="1">
    <citation type="journal article" date="2014" name="Nat. Commun.">
        <title>Klebsormidium flaccidum genome reveals primary factors for plant terrestrial adaptation.</title>
        <authorList>
            <person name="Hori K."/>
            <person name="Maruyama F."/>
            <person name="Fujisawa T."/>
            <person name="Togashi T."/>
            <person name="Yamamoto N."/>
            <person name="Seo M."/>
            <person name="Sato S."/>
            <person name="Yamada T."/>
            <person name="Mori H."/>
            <person name="Tajima N."/>
            <person name="Moriyama T."/>
            <person name="Ikeuchi M."/>
            <person name="Watanabe M."/>
            <person name="Wada H."/>
            <person name="Kobayashi K."/>
            <person name="Saito M."/>
            <person name="Masuda T."/>
            <person name="Sasaki-Sekimoto Y."/>
            <person name="Mashiguchi K."/>
            <person name="Awai K."/>
            <person name="Shimojima M."/>
            <person name="Masuda S."/>
            <person name="Iwai M."/>
            <person name="Nobusawa T."/>
            <person name="Narise T."/>
            <person name="Kondo S."/>
            <person name="Saito H."/>
            <person name="Sato R."/>
            <person name="Murakawa M."/>
            <person name="Ihara Y."/>
            <person name="Oshima-Yamada Y."/>
            <person name="Ohtaka K."/>
            <person name="Satoh M."/>
            <person name="Sonobe K."/>
            <person name="Ishii M."/>
            <person name="Ohtani R."/>
            <person name="Kanamori-Sato M."/>
            <person name="Honoki R."/>
            <person name="Miyazaki D."/>
            <person name="Mochizuki H."/>
            <person name="Umetsu J."/>
            <person name="Higashi K."/>
            <person name="Shibata D."/>
            <person name="Kamiya Y."/>
            <person name="Sato N."/>
            <person name="Nakamura Y."/>
            <person name="Tabata S."/>
            <person name="Ida S."/>
            <person name="Kurokawa K."/>
            <person name="Ohta H."/>
        </authorList>
    </citation>
    <scope>NUCLEOTIDE SEQUENCE [LARGE SCALE GENOMIC DNA]</scope>
    <source>
        <strain evidence="12 13">NIES-2285</strain>
    </source>
</reference>
<dbReference type="PROSITE" id="PS50893">
    <property type="entry name" value="ABC_TRANSPORTER_2"/>
    <property type="match status" value="1"/>
</dbReference>
<keyword evidence="13" id="KW-1185">Reference proteome</keyword>
<dbReference type="PANTHER" id="PTHR48041">
    <property type="entry name" value="ABC TRANSPORTER G FAMILY MEMBER 28"/>
    <property type="match status" value="1"/>
</dbReference>
<dbReference type="GO" id="GO:0140359">
    <property type="term" value="F:ABC-type transporter activity"/>
    <property type="evidence" value="ECO:0007669"/>
    <property type="project" value="InterPro"/>
</dbReference>
<dbReference type="OrthoDB" id="66620at2759"/>
<dbReference type="InterPro" id="IPR043926">
    <property type="entry name" value="ABCG_dom"/>
</dbReference>
<feature type="transmembrane region" description="Helical" evidence="10">
    <location>
        <begin position="924"/>
        <end position="945"/>
    </location>
</feature>
<dbReference type="Proteomes" id="UP000054558">
    <property type="component" value="Unassembled WGS sequence"/>
</dbReference>
<dbReference type="OMA" id="CARQDSS"/>
<evidence type="ECO:0000256" key="8">
    <source>
        <dbReference type="ARBA" id="ARBA00023136"/>
    </source>
</evidence>
<dbReference type="EMBL" id="DF237037">
    <property type="protein sequence ID" value="GAQ81712.1"/>
    <property type="molecule type" value="Genomic_DNA"/>
</dbReference>
<evidence type="ECO:0000256" key="4">
    <source>
        <dbReference type="ARBA" id="ARBA00022692"/>
    </source>
</evidence>
<keyword evidence="6" id="KW-0067">ATP-binding</keyword>
<keyword evidence="3" id="KW-0813">Transport</keyword>
<dbReference type="InterPro" id="IPR050352">
    <property type="entry name" value="ABCG_transporters"/>
</dbReference>
<evidence type="ECO:0000256" key="1">
    <source>
        <dbReference type="ARBA" id="ARBA00004141"/>
    </source>
</evidence>
<evidence type="ECO:0000256" key="10">
    <source>
        <dbReference type="SAM" id="Phobius"/>
    </source>
</evidence>
<dbReference type="GO" id="GO:0005524">
    <property type="term" value="F:ATP binding"/>
    <property type="evidence" value="ECO:0007669"/>
    <property type="project" value="UniProtKB-KW"/>
</dbReference>
<dbReference type="InterPro" id="IPR003439">
    <property type="entry name" value="ABC_transporter-like_ATP-bd"/>
</dbReference>
<sequence>MIYHSYIDALGKMDCIGNAELDVELTYTGVPRSDTNAIVSSCEQNGLLHQRLCTKAEVILYLRTLGQFPVGPTKNCQEYPGRRLKGCYPGYASFTVQDPSPMDFHQEREVPWRTDRDRPIDQLACCPGFFCPEGLACMIPCPRGSFCPTAFLSKGAYSLCEPYKYHAYEGTCGGADVWGVAVSHDHDKIFCWDGYYCPTMTDWPVPCPPGHYCPRGSQAPKKCGLLQTCGPNSSDVHAKHFVMGLTAGGMVLFYAILKGIDDIWRCKIDHLSRPEGLSKAKSLLRRAVSLMTFKERWRSGVPPESKSGNGVREIRDSNGTNPRTSSRLSTDEDMRASVGNALQAEGLEGFAGDSRPREVLMPADGEKAAEGLERVSKAGGVKRRTSVSVPESALASEQIRTYSDVRKSWASDGDGESQQLLMAGGEPEKGALGDLLGETEGALSPGEVFWKGQPRVEVEFLDLTMVLPGGREVMAGVSGKMRSGRLTAIMGPSGAGKSLLLHALAGKETHCRMRGTIEINGRKHTRSLRKILGFVPQDDVVHGSLTVEENIWFSASYRLPAHASRQQRSEIVEHVLRTLGLQGVRHSLVGSVERRGVSGGQRKRVSVGLEMVAQPSLLLLDEPTSGLDSVSSLQMLHALKKEAKKGLNAAAVIHQPSYELLSLFDDVLLLNKGLVYLGPMPEVEPYFDGLGFPVPHRMNPADHFMNVMSDLVESTRGVLPSDLPQLWRQQQIALDPPEKDIDSVPPKVTTCSGAGKLADRFWGVLRGRRNAAASLLGAVGERRPVVPPGRKTPGFRTQFLLILLRLLKQQVRDSSQLLQDYVIVATVAAFMGLILKYSDSFLGGSTLIQESILSLALLSKLGVLRTFGADKLNFWRESASGVSRPAYFLAKDASDHVHTLGKSYVYMSIFYYFKNMRSTFHDNIVVTLALSYCCTGIGYVLSIVFKPASAQLSAAMTALVALLLGGRENPRGTAGVLAKASYAYYAGRAYFLANAKRYSGVWLLTRCAMMEKAGFGMSDFGSSIAILVAYGLLARAVAFIALVTLDIDKQA</sequence>
<evidence type="ECO:0000313" key="12">
    <source>
        <dbReference type="EMBL" id="GAQ81712.1"/>
    </source>
</evidence>
<proteinExistence type="inferred from homology"/>
<dbReference type="InterPro" id="IPR017871">
    <property type="entry name" value="ABC_transporter-like_CS"/>
</dbReference>
<accession>A0A1Y1HV88</accession>
<dbReference type="GO" id="GO:0016887">
    <property type="term" value="F:ATP hydrolysis activity"/>
    <property type="evidence" value="ECO:0007669"/>
    <property type="project" value="InterPro"/>
</dbReference>
<feature type="domain" description="ABC transporter" evidence="11">
    <location>
        <begin position="458"/>
        <end position="697"/>
    </location>
</feature>
<evidence type="ECO:0000256" key="2">
    <source>
        <dbReference type="ARBA" id="ARBA00005814"/>
    </source>
</evidence>
<dbReference type="Gene3D" id="3.40.50.300">
    <property type="entry name" value="P-loop containing nucleotide triphosphate hydrolases"/>
    <property type="match status" value="1"/>
</dbReference>
<keyword evidence="7 10" id="KW-1133">Transmembrane helix</keyword>
<dbReference type="SMART" id="SM00382">
    <property type="entry name" value="AAA"/>
    <property type="match status" value="1"/>
</dbReference>
<dbReference type="InterPro" id="IPR027417">
    <property type="entry name" value="P-loop_NTPase"/>
</dbReference>
<organism evidence="12 13">
    <name type="scientific">Klebsormidium nitens</name>
    <name type="common">Green alga</name>
    <name type="synonym">Ulothrix nitens</name>
    <dbReference type="NCBI Taxonomy" id="105231"/>
    <lineage>
        <taxon>Eukaryota</taxon>
        <taxon>Viridiplantae</taxon>
        <taxon>Streptophyta</taxon>
        <taxon>Klebsormidiophyceae</taxon>
        <taxon>Klebsormidiales</taxon>
        <taxon>Klebsormidiaceae</taxon>
        <taxon>Klebsormidium</taxon>
    </lineage>
</organism>
<dbReference type="SUPFAM" id="SSF52540">
    <property type="entry name" value="P-loop containing nucleoside triphosphate hydrolases"/>
    <property type="match status" value="1"/>
</dbReference>
<dbReference type="GO" id="GO:0016020">
    <property type="term" value="C:membrane"/>
    <property type="evidence" value="ECO:0000318"/>
    <property type="project" value="GO_Central"/>
</dbReference>
<keyword evidence="8 10" id="KW-0472">Membrane</keyword>
<protein>
    <submittedName>
        <fullName evidence="12">ABC transporter G family</fullName>
    </submittedName>
</protein>
<evidence type="ECO:0000259" key="11">
    <source>
        <dbReference type="PROSITE" id="PS50893"/>
    </source>
</evidence>
<dbReference type="AlphaFoldDB" id="A0A1Y1HV88"/>
<evidence type="ECO:0000256" key="3">
    <source>
        <dbReference type="ARBA" id="ARBA00022448"/>
    </source>
</evidence>
<evidence type="ECO:0000256" key="7">
    <source>
        <dbReference type="ARBA" id="ARBA00022989"/>
    </source>
</evidence>